<feature type="chain" id="PRO_5045588732" evidence="2">
    <location>
        <begin position="26"/>
        <end position="1205"/>
    </location>
</feature>
<keyword evidence="1" id="KW-0812">Transmembrane</keyword>
<evidence type="ECO:0000256" key="1">
    <source>
        <dbReference type="SAM" id="Phobius"/>
    </source>
</evidence>
<dbReference type="EMBL" id="CALNXK010000087">
    <property type="protein sequence ID" value="CAH3149720.1"/>
    <property type="molecule type" value="Genomic_DNA"/>
</dbReference>
<dbReference type="NCBIfam" id="TIGR00066">
    <property type="entry name" value="g_glut_trans"/>
    <property type="match status" value="2"/>
</dbReference>
<dbReference type="SUPFAM" id="SSF56235">
    <property type="entry name" value="N-terminal nucleophile aminohydrolases (Ntn hydrolases)"/>
    <property type="match status" value="2"/>
</dbReference>
<keyword evidence="4" id="KW-1185">Reference proteome</keyword>
<keyword evidence="1" id="KW-1133">Transmembrane helix</keyword>
<feature type="transmembrane region" description="Helical" evidence="1">
    <location>
        <begin position="589"/>
        <end position="614"/>
    </location>
</feature>
<keyword evidence="2" id="KW-0732">Signal</keyword>
<dbReference type="Gene3D" id="1.10.246.130">
    <property type="match status" value="2"/>
</dbReference>
<protein>
    <submittedName>
        <fullName evidence="3">Uncharacterized protein</fullName>
    </submittedName>
</protein>
<name>A0ABN8PUE6_9CNID</name>
<evidence type="ECO:0000313" key="4">
    <source>
        <dbReference type="Proteomes" id="UP001159405"/>
    </source>
</evidence>
<dbReference type="InterPro" id="IPR000101">
    <property type="entry name" value="GGT_peptidase"/>
</dbReference>
<evidence type="ECO:0000256" key="2">
    <source>
        <dbReference type="SAM" id="SignalP"/>
    </source>
</evidence>
<accession>A0ABN8PUE6</accession>
<dbReference type="Pfam" id="PF01019">
    <property type="entry name" value="G_glu_transpept"/>
    <property type="match status" value="2"/>
</dbReference>
<gene>
    <name evidence="3" type="ORF">PLOB_00047448</name>
</gene>
<dbReference type="InterPro" id="IPR029055">
    <property type="entry name" value="Ntn_hydrolases_N"/>
</dbReference>
<dbReference type="InterPro" id="IPR043138">
    <property type="entry name" value="GGT_lsub"/>
</dbReference>
<dbReference type="Proteomes" id="UP001159405">
    <property type="component" value="Unassembled WGS sequence"/>
</dbReference>
<dbReference type="PANTHER" id="PTHR11686">
    <property type="entry name" value="GAMMA GLUTAMYL TRANSPEPTIDASE"/>
    <property type="match status" value="1"/>
</dbReference>
<dbReference type="Gene3D" id="3.60.20.40">
    <property type="match status" value="2"/>
</dbReference>
<dbReference type="PANTHER" id="PTHR11686:SF9">
    <property type="entry name" value="RE13973P"/>
    <property type="match status" value="1"/>
</dbReference>
<comment type="caution">
    <text evidence="3">The sequence shown here is derived from an EMBL/GenBank/DDBJ whole genome shotgun (WGS) entry which is preliminary data.</text>
</comment>
<organism evidence="3 4">
    <name type="scientific">Porites lobata</name>
    <dbReference type="NCBI Taxonomy" id="104759"/>
    <lineage>
        <taxon>Eukaryota</taxon>
        <taxon>Metazoa</taxon>
        <taxon>Cnidaria</taxon>
        <taxon>Anthozoa</taxon>
        <taxon>Hexacorallia</taxon>
        <taxon>Scleractinia</taxon>
        <taxon>Fungiina</taxon>
        <taxon>Poritidae</taxon>
        <taxon>Porites</taxon>
    </lineage>
</organism>
<proteinExistence type="predicted"/>
<sequence length="1205" mass="131826">MNFFMSFRVVAWGFVGLLVFEGVLGGVLGGSGDKSLGGPYKQAVATDNEKCSEIGNKILSSKGSAVDAAIAAMFCLGVIHMQSSGVGGGGVMLVYNRKLKKAKVIDFKGTAPEATKSDMFPPNESGDSDTSKLGGLAIAVPGEVRGQYQAWKLYGKLTWKDLVNPAIDLARDGFPISQALADAMKDEFEKIKHDEGLSELLLDENGKPYKKGTTIKNEKYAKTLEKIRDDPESFYNGQLAKDISQDMSKLTLKGKVTERDLRNYRTKIRKPLESKLAGMKMLLTPPPTSGAVLALILNILKGYDMTSSARKGTKASVLTYHRIIEAFKFGFAWRSRLGDPEVNEDKNINEIAQKMLKQQLGDKLRTRIKDDRTYDSVSHYAQYFSDADYGTTHLAILAENGDAVSVTSTINYRFGCGNRSTVTGIIYNDDMADFDIPGKEEGVVKPSEVNFPKAGKRPFSSMSPAILTNGSGDVQLVIGASGGKRITTAVSLVLMNKLWFNESLSDAVDDPRLHEELVPRMDVEIEKKYRLKGDIVKGLKKLGHNVIVGNDAAFAAVQAVYRKPGKGIYAKCDPRKYGVPAGVSATSCWATIVAGIVVGVLVLGGVGGVLGWYFTRGKDDSLGGPYKRQAVATDNKQCSEIGNNILNSNGSAVDAAIAAMFCLGVINMQSSGVGGGGVMLVYNRTLKKATVIDFRETAPGATTSHMFPPTKTGEDMSKHGGLAIAVPGEVRGQHQAWNEHGRLSWEDLVQPAIDLARNGFPISHALADALNDDMVEKIKKDKGLRELLLDKNGKPYKKGTTIKNEKYAKTLETIRDDPESFYNGQLAKMISQDIRIRIPDNERKGQVTEQDLKDYQTKIREPLESELKGMKMLLTPPPTSGAVLGLILNILKGYDMTSSARDGTKASVLTYHRIIEAFKFGFAWRSRLGDPEFNKNKNIDKIAQEMLKQQLGDKLRKLIQDDRTHDNVSYYARFFSDADYGTTHLAVLAKNGDAVSVTSTINYRFGCLYRSNVTGIIYNNEMADFDIPGTKPIDGVYPSEVNFPAPYKRPFSSMSPAILTNGSGDVQLIIGASGGKRIPTAVSLVLMNKLWFDESLSDAVDDPRLHEELVPSMDVEIEKKEKYRLNGNIVKGLEKLGHNVIVGNDAAFAVVQAVYRKPGKGIYAKSDPRKYGVPAGVSATSCWATFVVWSNFLAIFWQLKTYSAF</sequence>
<dbReference type="PRINTS" id="PR01210">
    <property type="entry name" value="GGTRANSPTASE"/>
</dbReference>
<reference evidence="3 4" key="1">
    <citation type="submission" date="2022-05" db="EMBL/GenBank/DDBJ databases">
        <authorList>
            <consortium name="Genoscope - CEA"/>
            <person name="William W."/>
        </authorList>
    </citation>
    <scope>NUCLEOTIDE SEQUENCE [LARGE SCALE GENOMIC DNA]</scope>
</reference>
<dbReference type="InterPro" id="IPR043137">
    <property type="entry name" value="GGT_ssub_C"/>
</dbReference>
<keyword evidence="1" id="KW-0472">Membrane</keyword>
<evidence type="ECO:0000313" key="3">
    <source>
        <dbReference type="EMBL" id="CAH3149720.1"/>
    </source>
</evidence>
<feature type="signal peptide" evidence="2">
    <location>
        <begin position="1"/>
        <end position="25"/>
    </location>
</feature>